<reference evidence="2" key="2">
    <citation type="journal article" date="2018" name="Mol. Plant Microbe Interact.">
        <title>Genome sequence resources for the wheat stripe rust pathogen (Puccinia striiformis f. sp. tritici) and the barley stripe rust pathogen (Puccinia striiformis f. sp. hordei).</title>
        <authorList>
            <person name="Xia C."/>
            <person name="Wang M."/>
            <person name="Yin C."/>
            <person name="Cornejo O.E."/>
            <person name="Hulbert S.H."/>
            <person name="Chen X."/>
        </authorList>
    </citation>
    <scope>NUCLEOTIDE SEQUENCE [LARGE SCALE GENOMIC DNA]</scope>
    <source>
        <strain evidence="2">93-210</strain>
    </source>
</reference>
<comment type="caution">
    <text evidence="1">The sequence shown here is derived from an EMBL/GenBank/DDBJ whole genome shotgun (WGS) entry which is preliminary data.</text>
</comment>
<evidence type="ECO:0000313" key="2">
    <source>
        <dbReference type="Proteomes" id="UP001060170"/>
    </source>
</evidence>
<dbReference type="Proteomes" id="UP001060170">
    <property type="component" value="Chromosome 1"/>
</dbReference>
<gene>
    <name evidence="1" type="ORF">MJO28_001116</name>
</gene>
<reference evidence="2" key="1">
    <citation type="journal article" date="2018" name="BMC Genomics">
        <title>Genomic insights into host adaptation between the wheat stripe rust pathogen (Puccinia striiformis f. sp. tritici) and the barley stripe rust pathogen (Puccinia striiformis f. sp. hordei).</title>
        <authorList>
            <person name="Xia C."/>
            <person name="Wang M."/>
            <person name="Yin C."/>
            <person name="Cornejo O.E."/>
            <person name="Hulbert S.H."/>
            <person name="Chen X."/>
        </authorList>
    </citation>
    <scope>NUCLEOTIDE SEQUENCE [LARGE SCALE GENOMIC DNA]</scope>
    <source>
        <strain evidence="2">93-210</strain>
    </source>
</reference>
<proteinExistence type="predicted"/>
<sequence>MLLNSSTPPKPLVANRNMIPVETELSDVSIASHRRLYKTPSGGIGNFEPESRAQSLQKGPLNPLLPVKVLKLPWKKHKRHPKGNLCISAPLLESTKSDCGNWRKNIEPHSDENQRSIVGQSPEMYNDTASLWNPSTPSEINSPSIALDFSVDAPRLRSYQSLDTFATRTHGTQTRVPATKLPSPLCSPSMNRVSHFSTPSSPSVPSSPRDAPAETTSNCYLWDVLPGTPPTQTRFVEHIGNVKTIPETIMAGESLPPTFRRYSKAKSFDGPGSVKGASILKELPEPTAEAQSLAPAQRADGVAQSSTVTKVARVADVNKRSKSQGAHAAPSRPSIRSRDEPASDTLRSTLKEAMRSPNNIPNSLSDLVLDRDGFLVVMPRAHRLASAKTSTKSEDDTNTFEDPTLIVSSFPTSPSNFFGLLNSAAVNAAIEARNRRRAQVEVSATGNGSESGYHSTTHSRINSSWSTDSSNNSYNSPTSGGDGHKSSPSDSSSSSSMWSPRSLSLGMDKEEECMSPHERRGSTKPSQAEENADLLDDELEGVKLMIGSIAVCPKSPLQHLQYHQLHPQLHQALLPPLVLTSSPPSGHQRYQKRPPRNSSLGQVSAVCQQEPGRGSRTLPGLITSVEFGAAI</sequence>
<reference evidence="1 2" key="3">
    <citation type="journal article" date="2022" name="Microbiol. Spectr.">
        <title>Folding features and dynamics of 3D genome architecture in plant fungal pathogens.</title>
        <authorList>
            <person name="Xia C."/>
        </authorList>
    </citation>
    <scope>NUCLEOTIDE SEQUENCE [LARGE SCALE GENOMIC DNA]</scope>
    <source>
        <strain evidence="1 2">93-210</strain>
    </source>
</reference>
<organism evidence="1 2">
    <name type="scientific">Puccinia striiformis f. sp. tritici</name>
    <dbReference type="NCBI Taxonomy" id="168172"/>
    <lineage>
        <taxon>Eukaryota</taxon>
        <taxon>Fungi</taxon>
        <taxon>Dikarya</taxon>
        <taxon>Basidiomycota</taxon>
        <taxon>Pucciniomycotina</taxon>
        <taxon>Pucciniomycetes</taxon>
        <taxon>Pucciniales</taxon>
        <taxon>Pucciniaceae</taxon>
        <taxon>Puccinia</taxon>
    </lineage>
</organism>
<protein>
    <submittedName>
        <fullName evidence="1">Uncharacterized protein</fullName>
    </submittedName>
</protein>
<accession>A0ACC0EZV8</accession>
<evidence type="ECO:0000313" key="1">
    <source>
        <dbReference type="EMBL" id="KAI7963022.1"/>
    </source>
</evidence>
<name>A0ACC0EZV8_9BASI</name>
<dbReference type="EMBL" id="CM045865">
    <property type="protein sequence ID" value="KAI7963022.1"/>
    <property type="molecule type" value="Genomic_DNA"/>
</dbReference>
<keyword evidence="2" id="KW-1185">Reference proteome</keyword>